<evidence type="ECO:0000256" key="1">
    <source>
        <dbReference type="SAM" id="MobiDB-lite"/>
    </source>
</evidence>
<feature type="compositionally biased region" description="Basic and acidic residues" evidence="1">
    <location>
        <begin position="1"/>
        <end position="22"/>
    </location>
</feature>
<evidence type="ECO:0000313" key="2">
    <source>
        <dbReference type="EMBL" id="CAB1419321.1"/>
    </source>
</evidence>
<dbReference type="Proteomes" id="UP001153269">
    <property type="component" value="Unassembled WGS sequence"/>
</dbReference>
<dbReference type="AlphaFoldDB" id="A0A9N7TVN1"/>
<feature type="region of interest" description="Disordered" evidence="1">
    <location>
        <begin position="1"/>
        <end position="43"/>
    </location>
</feature>
<protein>
    <submittedName>
        <fullName evidence="2">Uncharacterized protein</fullName>
    </submittedName>
</protein>
<accession>A0A9N7TVN1</accession>
<dbReference type="EMBL" id="CADEAL010000380">
    <property type="protein sequence ID" value="CAB1419321.1"/>
    <property type="molecule type" value="Genomic_DNA"/>
</dbReference>
<name>A0A9N7TVN1_PLEPL</name>
<evidence type="ECO:0000313" key="3">
    <source>
        <dbReference type="Proteomes" id="UP001153269"/>
    </source>
</evidence>
<sequence length="138" mass="15442">MSDYEDRAGREMSDERERERKTCFSQNESSVPERGIDGLQLQGSSRVVDPVSNADQMKQEIGFLAPSIISRSLSSRSRLSVPFLSGSLIRSEISPSPSLSFLSRSHPATRHHLSRPPRLRPSPSRSVMRGKQLEFISS</sequence>
<feature type="region of interest" description="Disordered" evidence="1">
    <location>
        <begin position="90"/>
        <end position="131"/>
    </location>
</feature>
<proteinExistence type="predicted"/>
<feature type="compositionally biased region" description="Basic residues" evidence="1">
    <location>
        <begin position="107"/>
        <end position="118"/>
    </location>
</feature>
<gene>
    <name evidence="2" type="ORF">PLEPLA_LOCUS7152</name>
</gene>
<keyword evidence="3" id="KW-1185">Reference proteome</keyword>
<feature type="compositionally biased region" description="Low complexity" evidence="1">
    <location>
        <begin position="90"/>
        <end position="105"/>
    </location>
</feature>
<organism evidence="2 3">
    <name type="scientific">Pleuronectes platessa</name>
    <name type="common">European plaice</name>
    <dbReference type="NCBI Taxonomy" id="8262"/>
    <lineage>
        <taxon>Eukaryota</taxon>
        <taxon>Metazoa</taxon>
        <taxon>Chordata</taxon>
        <taxon>Craniata</taxon>
        <taxon>Vertebrata</taxon>
        <taxon>Euteleostomi</taxon>
        <taxon>Actinopterygii</taxon>
        <taxon>Neopterygii</taxon>
        <taxon>Teleostei</taxon>
        <taxon>Neoteleostei</taxon>
        <taxon>Acanthomorphata</taxon>
        <taxon>Carangaria</taxon>
        <taxon>Pleuronectiformes</taxon>
        <taxon>Pleuronectoidei</taxon>
        <taxon>Pleuronectidae</taxon>
        <taxon>Pleuronectes</taxon>
    </lineage>
</organism>
<reference evidence="2" key="1">
    <citation type="submission" date="2020-03" db="EMBL/GenBank/DDBJ databases">
        <authorList>
            <person name="Weist P."/>
        </authorList>
    </citation>
    <scope>NUCLEOTIDE SEQUENCE</scope>
</reference>
<comment type="caution">
    <text evidence="2">The sequence shown here is derived from an EMBL/GenBank/DDBJ whole genome shotgun (WGS) entry which is preliminary data.</text>
</comment>